<dbReference type="Pfam" id="PF22776">
    <property type="entry name" value="K_trans_C"/>
    <property type="match status" value="1"/>
</dbReference>
<evidence type="ECO:0000256" key="8">
    <source>
        <dbReference type="ARBA" id="ARBA00023065"/>
    </source>
</evidence>
<feature type="transmembrane region" description="Helical" evidence="10">
    <location>
        <begin position="149"/>
        <end position="172"/>
    </location>
</feature>
<comment type="subcellular location">
    <subcellularLocation>
        <location evidence="1 10">Membrane</location>
        <topology evidence="1 10">Multi-pass membrane protein</topology>
    </subcellularLocation>
</comment>
<keyword evidence="5 10" id="KW-0812">Transmembrane</keyword>
<dbReference type="Pfam" id="PF02705">
    <property type="entry name" value="K_trans"/>
    <property type="match status" value="1"/>
</dbReference>
<dbReference type="AlphaFoldDB" id="A0A7J6WVJ8"/>
<proteinExistence type="inferred from homology"/>
<reference evidence="13 14" key="1">
    <citation type="submission" date="2020-06" db="EMBL/GenBank/DDBJ databases">
        <title>Transcriptomic and genomic resources for Thalictrum thalictroides and T. hernandezii: Facilitating candidate gene discovery in an emerging model plant lineage.</title>
        <authorList>
            <person name="Arias T."/>
            <person name="Riano-Pachon D.M."/>
            <person name="Di Stilio V.S."/>
        </authorList>
    </citation>
    <scope>NUCLEOTIDE SEQUENCE [LARGE SCALE GENOMIC DNA]</scope>
    <source>
        <strain evidence="14">cv. WT478/WT964</strain>
        <tissue evidence="13">Leaves</tissue>
    </source>
</reference>
<feature type="domain" description="K+ potassium transporter C-terminal" evidence="12">
    <location>
        <begin position="524"/>
        <end position="768"/>
    </location>
</feature>
<comment type="similarity">
    <text evidence="2 10">Belongs to the HAK/KUP transporter (TC 2.A.72.3) family.</text>
</comment>
<organism evidence="13 14">
    <name type="scientific">Thalictrum thalictroides</name>
    <name type="common">Rue-anemone</name>
    <name type="synonym">Anemone thalictroides</name>
    <dbReference type="NCBI Taxonomy" id="46969"/>
    <lineage>
        <taxon>Eukaryota</taxon>
        <taxon>Viridiplantae</taxon>
        <taxon>Streptophyta</taxon>
        <taxon>Embryophyta</taxon>
        <taxon>Tracheophyta</taxon>
        <taxon>Spermatophyta</taxon>
        <taxon>Magnoliopsida</taxon>
        <taxon>Ranunculales</taxon>
        <taxon>Ranunculaceae</taxon>
        <taxon>Thalictroideae</taxon>
        <taxon>Thalictrum</taxon>
    </lineage>
</organism>
<dbReference type="EMBL" id="JABWDY010010488">
    <property type="protein sequence ID" value="KAF5200640.1"/>
    <property type="molecule type" value="Genomic_DNA"/>
</dbReference>
<dbReference type="InterPro" id="IPR053951">
    <property type="entry name" value="K_trans_N"/>
</dbReference>
<evidence type="ECO:0000256" key="3">
    <source>
        <dbReference type="ARBA" id="ARBA00022448"/>
    </source>
</evidence>
<feature type="transmembrane region" description="Helical" evidence="10">
    <location>
        <begin position="416"/>
        <end position="439"/>
    </location>
</feature>
<dbReference type="GO" id="GO:0015079">
    <property type="term" value="F:potassium ion transmembrane transporter activity"/>
    <property type="evidence" value="ECO:0007669"/>
    <property type="project" value="UniProtKB-UniRule"/>
</dbReference>
<dbReference type="InterPro" id="IPR053952">
    <property type="entry name" value="K_trans_C"/>
</dbReference>
<feature type="transmembrane region" description="Helical" evidence="10">
    <location>
        <begin position="473"/>
        <end position="493"/>
    </location>
</feature>
<evidence type="ECO:0000256" key="1">
    <source>
        <dbReference type="ARBA" id="ARBA00004141"/>
    </source>
</evidence>
<dbReference type="PANTHER" id="PTHR30540">
    <property type="entry name" value="OSMOTIC STRESS POTASSIUM TRANSPORTER"/>
    <property type="match status" value="1"/>
</dbReference>
<evidence type="ECO:0000259" key="11">
    <source>
        <dbReference type="Pfam" id="PF02705"/>
    </source>
</evidence>
<feature type="transmembrane region" description="Helical" evidence="10">
    <location>
        <begin position="21"/>
        <end position="41"/>
    </location>
</feature>
<dbReference type="PANTHER" id="PTHR30540:SF8">
    <property type="entry name" value="POTASSIUM TRANSPORTER 7"/>
    <property type="match status" value="1"/>
</dbReference>
<evidence type="ECO:0000259" key="12">
    <source>
        <dbReference type="Pfam" id="PF22776"/>
    </source>
</evidence>
<sequence length="770" mass="86115">MKGTNRSACKLHEDFTAGRTILLACQTLGVVFGDVGLSPLYTFSVMFSKSPIQGKEDVLGALSLVIYTLILIPLIKYVFIVIWANDDGEGGTFALYSLICRHARVSLLPNQLPSDTRISSFRLKVPSPELERSLKIKERLETSLTLKRLLLMLVLVGTSMVIADGVVTPAMSVMSAVNGLKVGIAAVEQDEVMMISAALLVVLFSVQKYGTSKVGLAVGPSLLIWFCCLAGIGIHNLIKFDTGVLRAFNPVHIYYYFERNSMQAWLSLGGCLLCATGSEAMFADLCYFPVRFVQFTFVLLVLPCLLLGYLGQAAYLMENLDKYEQVFFSSVPSGAFWPVFFIANIAALIASRTMTTATFSCIKQSSALGCFPRLKIIHTSRKFMGQIYIPVINWFLLVLCLVFVCTFASTNEIGNAYGIAELGVMIMTTILVTIVMLLIWQINIIIVLSFLIFFMGLELIFFSSVLWSVGDGSWVILVLAVALFFIMYVWNYGSKLKYETEVKQKLSMDLMRELGCNLGTIRAPGIGLLYNELVKGVPAIFGHFLTTLPAIHSMIIFVCIKYVPVPVVPQNERFLFRRVCPKSYHIFRCIARYGYKDVRKENHQTFEQLLIESLEKFIRREAQERSLESDGDEETDSENEASFSRVLIAPNGSVYSLGVPLLADFDCSDKRISEASTSAEVTPVFPADQAISDAEQSFERELFFIRKAKESGVVYLLGHGDIRARKDSWFIKKLVINYFYAFLRKNCRRGIANLSVPHTNLMQVGMTYMV</sequence>
<feature type="transmembrane region" description="Helical" evidence="10">
    <location>
        <begin position="295"/>
        <end position="315"/>
    </location>
</feature>
<protein>
    <recommendedName>
        <fullName evidence="10">Potassium transporter</fullName>
    </recommendedName>
</protein>
<dbReference type="NCBIfam" id="TIGR00794">
    <property type="entry name" value="kup"/>
    <property type="match status" value="1"/>
</dbReference>
<evidence type="ECO:0000313" key="14">
    <source>
        <dbReference type="Proteomes" id="UP000554482"/>
    </source>
</evidence>
<accession>A0A7J6WVJ8</accession>
<keyword evidence="7 10" id="KW-1133">Transmembrane helix</keyword>
<comment type="caution">
    <text evidence="10">Lacks conserved residue(s) required for the propagation of feature annotation.</text>
</comment>
<dbReference type="Proteomes" id="UP000554482">
    <property type="component" value="Unassembled WGS sequence"/>
</dbReference>
<gene>
    <name evidence="13" type="ORF">FRX31_009773</name>
</gene>
<keyword evidence="8 10" id="KW-0406">Ion transport</keyword>
<feature type="transmembrane region" description="Helical" evidence="10">
    <location>
        <begin position="335"/>
        <end position="354"/>
    </location>
</feature>
<evidence type="ECO:0000256" key="9">
    <source>
        <dbReference type="ARBA" id="ARBA00023136"/>
    </source>
</evidence>
<dbReference type="GO" id="GO:0000325">
    <property type="term" value="C:plant-type vacuole"/>
    <property type="evidence" value="ECO:0007669"/>
    <property type="project" value="TreeGrafter"/>
</dbReference>
<feature type="transmembrane region" description="Helical" evidence="10">
    <location>
        <begin position="446"/>
        <end position="467"/>
    </location>
</feature>
<comment type="caution">
    <text evidence="13">The sequence shown here is derived from an EMBL/GenBank/DDBJ whole genome shotgun (WGS) entry which is preliminary data.</text>
</comment>
<feature type="transmembrane region" description="Helical" evidence="10">
    <location>
        <begin position="61"/>
        <end position="84"/>
    </location>
</feature>
<evidence type="ECO:0000256" key="2">
    <source>
        <dbReference type="ARBA" id="ARBA00008440"/>
    </source>
</evidence>
<feature type="domain" description="K+ potassium transporter integral membrane" evidence="11">
    <location>
        <begin position="24"/>
        <end position="509"/>
    </location>
</feature>
<dbReference type="OrthoDB" id="504708at2759"/>
<evidence type="ECO:0000256" key="5">
    <source>
        <dbReference type="ARBA" id="ARBA00022692"/>
    </source>
</evidence>
<dbReference type="InterPro" id="IPR003855">
    <property type="entry name" value="K+_transporter"/>
</dbReference>
<keyword evidence="3" id="KW-0813">Transport</keyword>
<evidence type="ECO:0000256" key="10">
    <source>
        <dbReference type="RuleBase" id="RU321113"/>
    </source>
</evidence>
<evidence type="ECO:0000256" key="4">
    <source>
        <dbReference type="ARBA" id="ARBA00022538"/>
    </source>
</evidence>
<evidence type="ECO:0000256" key="7">
    <source>
        <dbReference type="ARBA" id="ARBA00022989"/>
    </source>
</evidence>
<feature type="transmembrane region" description="Helical" evidence="10">
    <location>
        <begin position="387"/>
        <end position="410"/>
    </location>
</feature>
<keyword evidence="6 10" id="KW-0630">Potassium</keyword>
<evidence type="ECO:0000256" key="6">
    <source>
        <dbReference type="ARBA" id="ARBA00022958"/>
    </source>
</evidence>
<feature type="transmembrane region" description="Helical" evidence="10">
    <location>
        <begin position="264"/>
        <end position="283"/>
    </location>
</feature>
<dbReference type="GO" id="GO:0005774">
    <property type="term" value="C:vacuolar membrane"/>
    <property type="evidence" value="ECO:0007669"/>
    <property type="project" value="TreeGrafter"/>
</dbReference>
<feature type="transmembrane region" description="Helical" evidence="10">
    <location>
        <begin position="222"/>
        <end position="238"/>
    </location>
</feature>
<comment type="function">
    <text evidence="10">Potassium transporter.</text>
</comment>
<name>A0A7J6WVJ8_THATH</name>
<keyword evidence="9 10" id="KW-0472">Membrane</keyword>
<evidence type="ECO:0000313" key="13">
    <source>
        <dbReference type="EMBL" id="KAF5200640.1"/>
    </source>
</evidence>
<keyword evidence="4 10" id="KW-0633">Potassium transport</keyword>
<keyword evidence="14" id="KW-1185">Reference proteome</keyword>